<dbReference type="RefSeq" id="WP_239565528.1">
    <property type="nucleotide sequence ID" value="NZ_BAABIN010000012.1"/>
</dbReference>
<dbReference type="InterPro" id="IPR003343">
    <property type="entry name" value="Big_2"/>
</dbReference>
<feature type="domain" description="BIG2" evidence="2">
    <location>
        <begin position="55"/>
        <end position="132"/>
    </location>
</feature>
<dbReference type="Gene3D" id="2.60.40.1080">
    <property type="match status" value="1"/>
</dbReference>
<proteinExistence type="predicted"/>
<keyword evidence="1" id="KW-0732">Signal</keyword>
<dbReference type="Pfam" id="PF02368">
    <property type="entry name" value="Big_2"/>
    <property type="match status" value="1"/>
</dbReference>
<gene>
    <name evidence="3" type="ORF">JOD01_003398</name>
</gene>
<dbReference type="SUPFAM" id="SSF49373">
    <property type="entry name" value="Invasin/intimin cell-adhesion fragments"/>
    <property type="match status" value="1"/>
</dbReference>
<accession>A0A938Y540</accession>
<evidence type="ECO:0000256" key="1">
    <source>
        <dbReference type="SAM" id="SignalP"/>
    </source>
</evidence>
<reference evidence="3" key="1">
    <citation type="submission" date="2021-01" db="EMBL/GenBank/DDBJ databases">
        <title>Genomic Encyclopedia of Type Strains, Phase IV (KMG-IV): sequencing the most valuable type-strain genomes for metagenomic binning, comparative biology and taxonomic classification.</title>
        <authorList>
            <person name="Goeker M."/>
        </authorList>
    </citation>
    <scope>NUCLEOTIDE SEQUENCE</scope>
    <source>
        <strain evidence="3">DSM 25523</strain>
    </source>
</reference>
<dbReference type="InterPro" id="IPR008964">
    <property type="entry name" value="Invasin/intimin_cell_adhesion"/>
</dbReference>
<evidence type="ECO:0000313" key="4">
    <source>
        <dbReference type="Proteomes" id="UP000717624"/>
    </source>
</evidence>
<dbReference type="Proteomes" id="UP000717624">
    <property type="component" value="Unassembled WGS sequence"/>
</dbReference>
<feature type="signal peptide" evidence="1">
    <location>
        <begin position="1"/>
        <end position="30"/>
    </location>
</feature>
<protein>
    <submittedName>
        <fullName evidence="3">Uncharacterized protein YjdB</fullName>
    </submittedName>
</protein>
<keyword evidence="4" id="KW-1185">Reference proteome</keyword>
<dbReference type="EMBL" id="JAFBEB010000014">
    <property type="protein sequence ID" value="MBM7591747.1"/>
    <property type="molecule type" value="Genomic_DNA"/>
</dbReference>
<feature type="chain" id="PRO_5037589866" evidence="1">
    <location>
        <begin position="31"/>
        <end position="134"/>
    </location>
</feature>
<dbReference type="SMART" id="SM00635">
    <property type="entry name" value="BID_2"/>
    <property type="match status" value="1"/>
</dbReference>
<dbReference type="AlphaFoldDB" id="A0A938Y540"/>
<comment type="caution">
    <text evidence="3">The sequence shown here is derived from an EMBL/GenBank/DDBJ whole genome shotgun (WGS) entry which is preliminary data.</text>
</comment>
<sequence>MVKTKWKQYLAVTVTVGLLTLGAQSTPASAAQSVSAEQLTQGQAVAQTAAFSTTSTKKLKANHSSVSLKKGKSKTISLTYDGKKISGSKAKWTTSKSSVATVSKSGKIKAKKKGTATITAKYQSKTVKIKVTVN</sequence>
<evidence type="ECO:0000313" key="3">
    <source>
        <dbReference type="EMBL" id="MBM7591747.1"/>
    </source>
</evidence>
<evidence type="ECO:0000259" key="2">
    <source>
        <dbReference type="SMART" id="SM00635"/>
    </source>
</evidence>
<organism evidence="3 4">
    <name type="scientific">Brevibacillus fulvus</name>
    <dbReference type="NCBI Taxonomy" id="1125967"/>
    <lineage>
        <taxon>Bacteria</taxon>
        <taxon>Bacillati</taxon>
        <taxon>Bacillota</taxon>
        <taxon>Bacilli</taxon>
        <taxon>Bacillales</taxon>
        <taxon>Paenibacillaceae</taxon>
        <taxon>Brevibacillus</taxon>
    </lineage>
</organism>
<name>A0A938Y540_9BACL</name>